<comment type="caution">
    <text evidence="1">The sequence shown here is derived from an EMBL/GenBank/DDBJ whole genome shotgun (WGS) entry which is preliminary data.</text>
</comment>
<dbReference type="Pfam" id="PF05275">
    <property type="entry name" value="CopB"/>
    <property type="match status" value="1"/>
</dbReference>
<dbReference type="GO" id="GO:0006878">
    <property type="term" value="P:intracellular copper ion homeostasis"/>
    <property type="evidence" value="ECO:0007669"/>
    <property type="project" value="InterPro"/>
</dbReference>
<dbReference type="PROSITE" id="PS51257">
    <property type="entry name" value="PROKAR_LIPOPROTEIN"/>
    <property type="match status" value="1"/>
</dbReference>
<dbReference type="GO" id="GO:0005507">
    <property type="term" value="F:copper ion binding"/>
    <property type="evidence" value="ECO:0007669"/>
    <property type="project" value="InterPro"/>
</dbReference>
<dbReference type="GO" id="GO:0009279">
    <property type="term" value="C:cell outer membrane"/>
    <property type="evidence" value="ECO:0007669"/>
    <property type="project" value="InterPro"/>
</dbReference>
<sequence>MSLKTIIYSSFLTGLLSCINFLTDVSTVKSEIIQNLEKFKLNETIINSNQDIFTQDFGENIVTNESLNQEFAQQDDETPNKDEENWPSPIEDDEIFWFLLVDQLEYRGSDSKDFFRWDIEGWVGGDYERIWLKTEGEVAFAKDDGGEAEIQLLYGYLIAPFWDLQVGLRYDRIYGSEDDRGRAFAVIGLEGLAPDLYEVDTALFISENGDLSARFQVEQELLITQKLILQPRFEINVAAQKVENFGIGSGVNDIELGLRLRYEINRNYAPYLGINWIRLVGETENLARKDGESVDNFSVVGGIRMLF</sequence>
<protein>
    <submittedName>
        <fullName evidence="1">Copper resistance protein CopB</fullName>
    </submittedName>
</protein>
<gene>
    <name evidence="1" type="ORF">AsFPU1_3637</name>
</gene>
<reference evidence="2" key="1">
    <citation type="submission" date="2017-05" db="EMBL/GenBank/DDBJ databases">
        <title>Physiological properties and genetic analysis related to exopolysaccharide production of fresh-water unicellular cyanobacterium Aphanothece sacrum, Suizenji Nori, that has been cultured as a food source in Japan.</title>
        <authorList>
            <person name="Kanesaki Y."/>
            <person name="Yoshikawa S."/>
            <person name="Ohki K."/>
        </authorList>
    </citation>
    <scope>NUCLEOTIDE SEQUENCE [LARGE SCALE GENOMIC DNA]</scope>
    <source>
        <strain evidence="2">FPU1</strain>
    </source>
</reference>
<dbReference type="AlphaFoldDB" id="A0A401ILT3"/>
<proteinExistence type="predicted"/>
<accession>A0A401ILT3</accession>
<dbReference type="Proteomes" id="UP000287247">
    <property type="component" value="Unassembled WGS sequence"/>
</dbReference>
<organism evidence="1 2">
    <name type="scientific">Aphanothece sacrum FPU1</name>
    <dbReference type="NCBI Taxonomy" id="1920663"/>
    <lineage>
        <taxon>Bacteria</taxon>
        <taxon>Bacillati</taxon>
        <taxon>Cyanobacteriota</taxon>
        <taxon>Cyanophyceae</taxon>
        <taxon>Oscillatoriophycideae</taxon>
        <taxon>Chroococcales</taxon>
        <taxon>Aphanothecaceae</taxon>
        <taxon>Aphanothece</taxon>
    </lineage>
</organism>
<name>A0A401ILT3_APHSA</name>
<dbReference type="OrthoDB" id="9778934at2"/>
<keyword evidence="2" id="KW-1185">Reference proteome</keyword>
<dbReference type="InterPro" id="IPR007939">
    <property type="entry name" value="Cu-R_B_prcur"/>
</dbReference>
<evidence type="ECO:0000313" key="1">
    <source>
        <dbReference type="EMBL" id="GBF82209.1"/>
    </source>
</evidence>
<evidence type="ECO:0000313" key="2">
    <source>
        <dbReference type="Proteomes" id="UP000287247"/>
    </source>
</evidence>
<dbReference type="EMBL" id="BDQK01000016">
    <property type="protein sequence ID" value="GBF82209.1"/>
    <property type="molecule type" value="Genomic_DNA"/>
</dbReference>
<dbReference type="RefSeq" id="WP_124978637.1">
    <property type="nucleotide sequence ID" value="NZ_BDQK01000016.1"/>
</dbReference>